<dbReference type="GO" id="GO:0005737">
    <property type="term" value="C:cytoplasm"/>
    <property type="evidence" value="ECO:0007669"/>
    <property type="project" value="UniProtKB-SubCell"/>
</dbReference>
<accession>A0A2S0VV38</accession>
<comment type="function">
    <text evidence="5">Modulates RecA activity.</text>
</comment>
<dbReference type="Pfam" id="PF21981">
    <property type="entry name" value="RecX_HTH3"/>
    <property type="match status" value="1"/>
</dbReference>
<dbReference type="PANTHER" id="PTHR33602">
    <property type="entry name" value="REGULATORY PROTEIN RECX FAMILY PROTEIN"/>
    <property type="match status" value="1"/>
</dbReference>
<comment type="subcellular location">
    <subcellularLocation>
        <location evidence="1 5">Cytoplasm</location>
    </subcellularLocation>
</comment>
<dbReference type="Gene3D" id="1.10.10.10">
    <property type="entry name" value="Winged helix-like DNA-binding domain superfamily/Winged helix DNA-binding domain"/>
    <property type="match status" value="3"/>
</dbReference>
<gene>
    <name evidence="5" type="primary">recX</name>
    <name evidence="9" type="ORF">C2869_17080</name>
</gene>
<feature type="domain" description="RecX second three-helical" evidence="7">
    <location>
        <begin position="87"/>
        <end position="119"/>
    </location>
</feature>
<feature type="domain" description="RecX third three-helical" evidence="8">
    <location>
        <begin position="132"/>
        <end position="176"/>
    </location>
</feature>
<dbReference type="InterPro" id="IPR003783">
    <property type="entry name" value="Regulatory_RecX"/>
</dbReference>
<dbReference type="Proteomes" id="UP000244441">
    <property type="component" value="Chromosome"/>
</dbReference>
<dbReference type="InterPro" id="IPR036388">
    <property type="entry name" value="WH-like_DNA-bd_sf"/>
</dbReference>
<evidence type="ECO:0000256" key="3">
    <source>
        <dbReference type="ARBA" id="ARBA00018111"/>
    </source>
</evidence>
<evidence type="ECO:0000256" key="6">
    <source>
        <dbReference type="SAM" id="MobiDB-lite"/>
    </source>
</evidence>
<protein>
    <recommendedName>
        <fullName evidence="3 5">Regulatory protein RecX</fullName>
    </recommendedName>
</protein>
<dbReference type="AlphaFoldDB" id="A0A2S0VV38"/>
<evidence type="ECO:0000259" key="8">
    <source>
        <dbReference type="Pfam" id="PF21981"/>
    </source>
</evidence>
<evidence type="ECO:0000256" key="1">
    <source>
        <dbReference type="ARBA" id="ARBA00004496"/>
    </source>
</evidence>
<sequence length="182" mass="21560">MGRTISHPQQYNTKLNNQINDSGSGENENSLETQKQIEKKARHYLTFLLARRDYSQVEIKRKFYSQGYSSQLCEQLLSEFIDKGYQSDSRFTEVFVRNKISRGYGKNKIFAELQAHKISYAEFELCLAELEVDWFSQLLQLYEKRYGETGPDNVKDKQKISRYLMQKGFNQQEINQLWRELA</sequence>
<evidence type="ECO:0000256" key="2">
    <source>
        <dbReference type="ARBA" id="ARBA00009695"/>
    </source>
</evidence>
<evidence type="ECO:0000313" key="10">
    <source>
        <dbReference type="Proteomes" id="UP000244441"/>
    </source>
</evidence>
<keyword evidence="10" id="KW-1185">Reference proteome</keyword>
<evidence type="ECO:0000259" key="7">
    <source>
        <dbReference type="Pfam" id="PF02631"/>
    </source>
</evidence>
<dbReference type="EMBL" id="CP026604">
    <property type="protein sequence ID" value="AWB68032.1"/>
    <property type="molecule type" value="Genomic_DNA"/>
</dbReference>
<dbReference type="KEGG" id="cate:C2869_17080"/>
<dbReference type="PANTHER" id="PTHR33602:SF1">
    <property type="entry name" value="REGULATORY PROTEIN RECX FAMILY PROTEIN"/>
    <property type="match status" value="1"/>
</dbReference>
<comment type="similarity">
    <text evidence="2 5">Belongs to the RecX family.</text>
</comment>
<name>A0A2S0VV38_9ALTE</name>
<evidence type="ECO:0000313" key="9">
    <source>
        <dbReference type="EMBL" id="AWB68032.1"/>
    </source>
</evidence>
<dbReference type="GO" id="GO:0006282">
    <property type="term" value="P:regulation of DNA repair"/>
    <property type="evidence" value="ECO:0007669"/>
    <property type="project" value="UniProtKB-UniRule"/>
</dbReference>
<organism evidence="9 10">
    <name type="scientific">Saccharobesus litoralis</name>
    <dbReference type="NCBI Taxonomy" id="2172099"/>
    <lineage>
        <taxon>Bacteria</taxon>
        <taxon>Pseudomonadati</taxon>
        <taxon>Pseudomonadota</taxon>
        <taxon>Gammaproteobacteria</taxon>
        <taxon>Alteromonadales</taxon>
        <taxon>Alteromonadaceae</taxon>
        <taxon>Saccharobesus</taxon>
    </lineage>
</organism>
<evidence type="ECO:0000256" key="4">
    <source>
        <dbReference type="ARBA" id="ARBA00022490"/>
    </source>
</evidence>
<dbReference type="HAMAP" id="MF_01114">
    <property type="entry name" value="RecX"/>
    <property type="match status" value="1"/>
</dbReference>
<dbReference type="InterPro" id="IPR053924">
    <property type="entry name" value="RecX_HTH_2nd"/>
</dbReference>
<dbReference type="Pfam" id="PF02631">
    <property type="entry name" value="RecX_HTH2"/>
    <property type="match status" value="1"/>
</dbReference>
<evidence type="ECO:0000256" key="5">
    <source>
        <dbReference type="HAMAP-Rule" id="MF_01114"/>
    </source>
</evidence>
<dbReference type="InterPro" id="IPR053925">
    <property type="entry name" value="RecX_HTH_3rd"/>
</dbReference>
<keyword evidence="4 5" id="KW-0963">Cytoplasm</keyword>
<feature type="region of interest" description="Disordered" evidence="6">
    <location>
        <begin position="1"/>
        <end position="33"/>
    </location>
</feature>
<proteinExistence type="inferred from homology"/>
<reference evidence="9 10" key="1">
    <citation type="submission" date="2018-01" db="EMBL/GenBank/DDBJ databases">
        <title>Genome sequence of a Cantenovulum-like bacteria.</title>
        <authorList>
            <person name="Tan W.R."/>
            <person name="Lau N.-S."/>
            <person name="Go F."/>
            <person name="Amirul A.-A.A."/>
        </authorList>
    </citation>
    <scope>NUCLEOTIDE SEQUENCE [LARGE SCALE GENOMIC DNA]</scope>
    <source>
        <strain evidence="9 10">CCB-QB4</strain>
    </source>
</reference>